<organism evidence="1 2">
    <name type="scientific">Anaerocolumna cellulosilytica</name>
    <dbReference type="NCBI Taxonomy" id="433286"/>
    <lineage>
        <taxon>Bacteria</taxon>
        <taxon>Bacillati</taxon>
        <taxon>Bacillota</taxon>
        <taxon>Clostridia</taxon>
        <taxon>Lachnospirales</taxon>
        <taxon>Lachnospiraceae</taxon>
        <taxon>Anaerocolumna</taxon>
    </lineage>
</organism>
<evidence type="ECO:0000313" key="1">
    <source>
        <dbReference type="EMBL" id="BCJ93706.1"/>
    </source>
</evidence>
<reference evidence="1 2" key="1">
    <citation type="journal article" date="2016" name="Int. J. Syst. Evol. Microbiol.">
        <title>Descriptions of Anaerotaenia torta gen. nov., sp. nov. and Anaerocolumna cellulosilytica gen. nov., sp. nov. isolated from a methanogenic reactor of cattle waste.</title>
        <authorList>
            <person name="Uek A."/>
            <person name="Ohtaki Y."/>
            <person name="Kaku N."/>
            <person name="Ueki K."/>
        </authorList>
    </citation>
    <scope>NUCLEOTIDE SEQUENCE [LARGE SCALE GENOMIC DNA]</scope>
    <source>
        <strain evidence="1 2">SN021</strain>
    </source>
</reference>
<accession>A0A6S6QVK6</accession>
<sequence length="102" mass="12188">MYILSVKFVFATPKHLKILHHTIKAYNNDCIKTVNSYFGINNYAIYSFPIGNNRYRLYQDFLHMKKEWKKTYPILKNNTFYLKLLSVCFNAIARVLYALHTD</sequence>
<keyword evidence="2" id="KW-1185">Reference proteome</keyword>
<dbReference type="Proteomes" id="UP000515561">
    <property type="component" value="Chromosome"/>
</dbReference>
<proteinExistence type="predicted"/>
<evidence type="ECO:0000313" key="2">
    <source>
        <dbReference type="Proteomes" id="UP000515561"/>
    </source>
</evidence>
<dbReference type="KEGG" id="acel:acsn021_12750"/>
<gene>
    <name evidence="1" type="ORF">acsn021_12750</name>
</gene>
<dbReference type="EMBL" id="AP023367">
    <property type="protein sequence ID" value="BCJ93706.1"/>
    <property type="molecule type" value="Genomic_DNA"/>
</dbReference>
<dbReference type="AlphaFoldDB" id="A0A6S6QVK6"/>
<name>A0A6S6QVK6_9FIRM</name>
<protein>
    <submittedName>
        <fullName evidence="1">Uncharacterized protein</fullName>
    </submittedName>
</protein>